<dbReference type="SUPFAM" id="SSF54506">
    <property type="entry name" value="Diaminopimelate epimerase-like"/>
    <property type="match status" value="2"/>
</dbReference>
<evidence type="ECO:0000256" key="7">
    <source>
        <dbReference type="ARBA" id="ARBA00051712"/>
    </source>
</evidence>
<feature type="binding site" evidence="8">
    <location>
        <begin position="232"/>
        <end position="233"/>
    </location>
    <ligand>
        <name>substrate</name>
    </ligand>
</feature>
<keyword evidence="4 8" id="KW-0028">Amino-acid biosynthesis</keyword>
<sequence length="300" mass="33033">MIRWCLRCHRSLFYSAVERNMNMRFTKMQGLGNDFVVIWADQSPEGARDLARRMCDRHFGVGADGLVFLLPSNAGDVQMRILNSDGSEAEQCGNAIRCVATYYYERISGARRELSVETKAGLQKVWLETKAGQVSGVRVDMGEPILEGKRIPVSLDDGPVVDHPVEVEGTSFPITAVSMGNPHAVIFVEDAAGYPVETWGPRLEKHPFFPNHTNVEFVSVRAKDELEMRVWERGVGQTLACGTGACASAVAAVLNGETGRQVLVHLKGGGLTIEWDESDNRVYMTGPAQTVFEGEWAGDR</sequence>
<comment type="subunit">
    <text evidence="8">Homodimer.</text>
</comment>
<feature type="site" description="Could be important to modulate the pK values of the two catalytic cysteine residues" evidence="8">
    <location>
        <position position="183"/>
    </location>
</feature>
<feature type="binding site" evidence="8">
    <location>
        <begin position="93"/>
        <end position="94"/>
    </location>
    <ligand>
        <name>substrate</name>
    </ligand>
</feature>
<feature type="binding site" evidence="8">
    <location>
        <position position="181"/>
    </location>
    <ligand>
        <name>substrate</name>
    </ligand>
</feature>
<proteinExistence type="inferred from homology"/>
<dbReference type="PROSITE" id="PS01326">
    <property type="entry name" value="DAP_EPIMERASE"/>
    <property type="match status" value="1"/>
</dbReference>
<dbReference type="InterPro" id="IPR001653">
    <property type="entry name" value="DAP_epimerase_DapF"/>
</dbReference>
<evidence type="ECO:0000313" key="10">
    <source>
        <dbReference type="EMBL" id="SDB97291.1"/>
    </source>
</evidence>
<evidence type="ECO:0000256" key="3">
    <source>
        <dbReference type="ARBA" id="ARBA00013080"/>
    </source>
</evidence>
<feature type="binding site" evidence="8">
    <location>
        <position position="83"/>
    </location>
    <ligand>
        <name>substrate</name>
    </ligand>
</feature>
<dbReference type="NCBIfam" id="TIGR00652">
    <property type="entry name" value="DapF"/>
    <property type="match status" value="1"/>
</dbReference>
<gene>
    <name evidence="8" type="primary">dapF</name>
    <name evidence="10" type="ORF">SAMN04488112_101222</name>
</gene>
<dbReference type="GO" id="GO:0009089">
    <property type="term" value="P:lysine biosynthetic process via diaminopimelate"/>
    <property type="evidence" value="ECO:0007669"/>
    <property type="project" value="UniProtKB-UniRule"/>
</dbReference>
<comment type="caution">
    <text evidence="8">Lacks conserved residue(s) required for the propagation of feature annotation.</text>
</comment>
<dbReference type="Proteomes" id="UP000199387">
    <property type="component" value="Unassembled WGS sequence"/>
</dbReference>
<evidence type="ECO:0000256" key="9">
    <source>
        <dbReference type="PROSITE-ProRule" id="PRU10125"/>
    </source>
</evidence>
<feature type="binding site" evidence="8">
    <location>
        <position position="214"/>
    </location>
    <ligand>
        <name>substrate</name>
    </ligand>
</feature>
<comment type="subcellular location">
    <subcellularLocation>
        <location evidence="8">Cytoplasm</location>
    </subcellularLocation>
</comment>
<protein>
    <recommendedName>
        <fullName evidence="3 8">Diaminopimelate epimerase</fullName>
        <shortName evidence="8">DAP epimerase</shortName>
        <ecNumber evidence="3 8">5.1.1.7</ecNumber>
    </recommendedName>
    <alternativeName>
        <fullName evidence="8">PLP-independent amino acid racemase</fullName>
    </alternativeName>
</protein>
<evidence type="ECO:0000256" key="2">
    <source>
        <dbReference type="ARBA" id="ARBA00010219"/>
    </source>
</evidence>
<dbReference type="InterPro" id="IPR018510">
    <property type="entry name" value="DAP_epimerase_AS"/>
</dbReference>
<evidence type="ECO:0000256" key="1">
    <source>
        <dbReference type="ARBA" id="ARBA00005196"/>
    </source>
</evidence>
<keyword evidence="11" id="KW-1185">Reference proteome</keyword>
<name>A0A1G6HST1_9BACL</name>
<dbReference type="STRING" id="1236220.SAMN04488112_101222"/>
<dbReference type="PANTHER" id="PTHR31689:SF0">
    <property type="entry name" value="DIAMINOPIMELATE EPIMERASE"/>
    <property type="match status" value="1"/>
</dbReference>
<comment type="catalytic activity">
    <reaction evidence="7 8">
        <text>(2S,6S)-2,6-diaminopimelate = meso-2,6-diaminopimelate</text>
        <dbReference type="Rhea" id="RHEA:15393"/>
        <dbReference type="ChEBI" id="CHEBI:57609"/>
        <dbReference type="ChEBI" id="CHEBI:57791"/>
        <dbReference type="EC" id="5.1.1.7"/>
    </reaction>
</comment>
<dbReference type="EMBL" id="FMZA01000001">
    <property type="protein sequence ID" value="SDB97291.1"/>
    <property type="molecule type" value="Genomic_DNA"/>
</dbReference>
<reference evidence="10 11" key="1">
    <citation type="submission" date="2016-10" db="EMBL/GenBank/DDBJ databases">
        <authorList>
            <person name="de Groot N.N."/>
        </authorList>
    </citation>
    <scope>NUCLEOTIDE SEQUENCE [LARGE SCALE GENOMIC DNA]</scope>
    <source>
        <strain evidence="10 11">DSM 45514</strain>
    </source>
</reference>
<comment type="function">
    <text evidence="8">Catalyzes the stereoinversion of LL-2,6-diaminopimelate (L,L-DAP) to meso-diaminopimelate (meso-DAP), a precursor of L-lysine and an essential component of the bacterial peptidoglycan.</text>
</comment>
<feature type="binding site" evidence="8">
    <location>
        <begin position="242"/>
        <end position="243"/>
    </location>
    <ligand>
        <name>substrate</name>
    </ligand>
</feature>
<organism evidence="10 11">
    <name type="scientific">Melghirimyces thermohalophilus</name>
    <dbReference type="NCBI Taxonomy" id="1236220"/>
    <lineage>
        <taxon>Bacteria</taxon>
        <taxon>Bacillati</taxon>
        <taxon>Bacillota</taxon>
        <taxon>Bacilli</taxon>
        <taxon>Bacillales</taxon>
        <taxon>Thermoactinomycetaceae</taxon>
        <taxon>Melghirimyces</taxon>
    </lineage>
</organism>
<comment type="similarity">
    <text evidence="2 8">Belongs to the diaminopimelate epimerase family.</text>
</comment>
<feature type="binding site" evidence="8">
    <location>
        <position position="33"/>
    </location>
    <ligand>
        <name>substrate</name>
    </ligand>
</feature>
<feature type="active site" evidence="9">
    <location>
        <position position="92"/>
    </location>
</feature>
<keyword evidence="5 8" id="KW-0457">Lysine biosynthesis</keyword>
<feature type="active site" description="Proton donor" evidence="8">
    <location>
        <position position="92"/>
    </location>
</feature>
<evidence type="ECO:0000256" key="8">
    <source>
        <dbReference type="HAMAP-Rule" id="MF_00197"/>
    </source>
</evidence>
<comment type="pathway">
    <text evidence="1 8">Amino-acid biosynthesis; L-lysine biosynthesis via DAP pathway; DL-2,6-diaminopimelate from LL-2,6-diaminopimelate: step 1/1.</text>
</comment>
<feature type="site" description="Could be important to modulate the pK values of the two catalytic cysteine residues" evidence="8">
    <location>
        <position position="232"/>
    </location>
</feature>
<keyword evidence="6 8" id="KW-0413">Isomerase</keyword>
<dbReference type="GO" id="GO:0008837">
    <property type="term" value="F:diaminopimelate epimerase activity"/>
    <property type="evidence" value="ECO:0007669"/>
    <property type="project" value="UniProtKB-UniRule"/>
</dbReference>
<dbReference type="Pfam" id="PF01678">
    <property type="entry name" value="DAP_epimerase"/>
    <property type="match status" value="2"/>
</dbReference>
<accession>A0A1G6HST1</accession>
<feature type="active site" description="Proton acceptor" evidence="8">
    <location>
        <position position="241"/>
    </location>
</feature>
<dbReference type="AlphaFoldDB" id="A0A1G6HST1"/>
<evidence type="ECO:0000313" key="11">
    <source>
        <dbReference type="Proteomes" id="UP000199387"/>
    </source>
</evidence>
<keyword evidence="8" id="KW-0963">Cytoplasm</keyword>
<evidence type="ECO:0000256" key="4">
    <source>
        <dbReference type="ARBA" id="ARBA00022605"/>
    </source>
</evidence>
<dbReference type="EC" id="5.1.1.7" evidence="3 8"/>
<evidence type="ECO:0000256" key="6">
    <source>
        <dbReference type="ARBA" id="ARBA00023235"/>
    </source>
</evidence>
<dbReference type="UniPathway" id="UPA00034">
    <property type="reaction ID" value="UER00025"/>
</dbReference>
<dbReference type="Gene3D" id="3.10.310.10">
    <property type="entry name" value="Diaminopimelate Epimerase, Chain A, domain 1"/>
    <property type="match status" value="2"/>
</dbReference>
<dbReference type="GO" id="GO:0005829">
    <property type="term" value="C:cytosol"/>
    <property type="evidence" value="ECO:0007669"/>
    <property type="project" value="TreeGrafter"/>
</dbReference>
<dbReference type="HAMAP" id="MF_00197">
    <property type="entry name" value="DAP_epimerase"/>
    <property type="match status" value="1"/>
</dbReference>
<evidence type="ECO:0000256" key="5">
    <source>
        <dbReference type="ARBA" id="ARBA00023154"/>
    </source>
</evidence>
<dbReference type="PANTHER" id="PTHR31689">
    <property type="entry name" value="DIAMINOPIMELATE EPIMERASE, CHLOROPLASTIC"/>
    <property type="match status" value="1"/>
</dbReference>